<feature type="transmembrane region" description="Helical" evidence="1">
    <location>
        <begin position="184"/>
        <end position="206"/>
    </location>
</feature>
<keyword evidence="1" id="KW-0812">Transmembrane</keyword>
<organism evidence="2 3">
    <name type="scientific">Strongyloides venezuelensis</name>
    <name type="common">Threadworm</name>
    <dbReference type="NCBI Taxonomy" id="75913"/>
    <lineage>
        <taxon>Eukaryota</taxon>
        <taxon>Metazoa</taxon>
        <taxon>Ecdysozoa</taxon>
        <taxon>Nematoda</taxon>
        <taxon>Chromadorea</taxon>
        <taxon>Rhabditida</taxon>
        <taxon>Tylenchina</taxon>
        <taxon>Panagrolaimomorpha</taxon>
        <taxon>Strongyloidoidea</taxon>
        <taxon>Strongyloididae</taxon>
        <taxon>Strongyloides</taxon>
    </lineage>
</organism>
<evidence type="ECO:0000313" key="2">
    <source>
        <dbReference type="Proteomes" id="UP000035680"/>
    </source>
</evidence>
<reference evidence="2" key="1">
    <citation type="submission" date="2014-07" db="EMBL/GenBank/DDBJ databases">
        <authorList>
            <person name="Martin A.A"/>
            <person name="De Silva N."/>
        </authorList>
    </citation>
    <scope>NUCLEOTIDE SEQUENCE</scope>
</reference>
<evidence type="ECO:0000256" key="1">
    <source>
        <dbReference type="SAM" id="Phobius"/>
    </source>
</evidence>
<dbReference type="Gene3D" id="1.20.1070.10">
    <property type="entry name" value="Rhodopsin 7-helix transmembrane proteins"/>
    <property type="match status" value="1"/>
</dbReference>
<dbReference type="SUPFAM" id="SSF81321">
    <property type="entry name" value="Family A G protein-coupled receptor-like"/>
    <property type="match status" value="1"/>
</dbReference>
<feature type="transmembrane region" description="Helical" evidence="1">
    <location>
        <begin position="54"/>
        <end position="81"/>
    </location>
</feature>
<name>A0A0K0FV36_STRVS</name>
<feature type="transmembrane region" description="Helical" evidence="1">
    <location>
        <begin position="136"/>
        <end position="152"/>
    </location>
</feature>
<keyword evidence="1" id="KW-0472">Membrane</keyword>
<protein>
    <submittedName>
        <fullName evidence="3">G_PROTEIN_RECEP_F1_2 domain-containing protein</fullName>
    </submittedName>
</protein>
<feature type="transmembrane region" description="Helical" evidence="1">
    <location>
        <begin position="227"/>
        <end position="249"/>
    </location>
</feature>
<keyword evidence="2" id="KW-1185">Reference proteome</keyword>
<keyword evidence="1" id="KW-1133">Transmembrane helix</keyword>
<evidence type="ECO:0000313" key="3">
    <source>
        <dbReference type="WBParaSite" id="SVE_1620000.1"/>
    </source>
</evidence>
<reference evidence="3" key="2">
    <citation type="submission" date="2015-08" db="UniProtKB">
        <authorList>
            <consortium name="WormBaseParasite"/>
        </authorList>
    </citation>
    <scope>IDENTIFICATION</scope>
</reference>
<proteinExistence type="predicted"/>
<sequence length="309" mass="36157">MNSTSLSIPEEYQFVDSNKSSTVIFLTVILFFTIIENLYLLYKSITSDTFERRPLLRNAVICLTLAYIVTSTVHLLPNIIYFYGYIFITKINIKLCSTVQLFGYIIQNTIYLIHFMFALIRYVVIVEERKIKICRAYLIGGLLLFPVFYYGISTITTDKITYLKDEICVYKIRATSNHIYHIKILLYSISFTLPLLAFSCSLLIIVKLTRKSKECIFKHEIKKQKQVCVTIAISSLCPLIFELPFLYFFVLSHSAKQFPHIGYRITFLLNFLSYSLSLMISLLFLKDMRQMFYNDFGLKQYAPINRIQL</sequence>
<dbReference type="Proteomes" id="UP000035680">
    <property type="component" value="Unassembled WGS sequence"/>
</dbReference>
<dbReference type="WBParaSite" id="SVE_1620000.1">
    <property type="protein sequence ID" value="SVE_1620000.1"/>
    <property type="gene ID" value="SVE_1620000"/>
</dbReference>
<accession>A0A0K0FV36</accession>
<feature type="transmembrane region" description="Helical" evidence="1">
    <location>
        <begin position="101"/>
        <end position="124"/>
    </location>
</feature>
<dbReference type="AlphaFoldDB" id="A0A0K0FV36"/>
<feature type="transmembrane region" description="Helical" evidence="1">
    <location>
        <begin position="20"/>
        <end position="42"/>
    </location>
</feature>
<feature type="transmembrane region" description="Helical" evidence="1">
    <location>
        <begin position="261"/>
        <end position="285"/>
    </location>
</feature>